<keyword evidence="2" id="KW-1185">Reference proteome</keyword>
<organism evidence="1 2">
    <name type="scientific">Francisella frigiditurris</name>
    <dbReference type="NCBI Taxonomy" id="1542390"/>
    <lineage>
        <taxon>Bacteria</taxon>
        <taxon>Pseudomonadati</taxon>
        <taxon>Pseudomonadota</taxon>
        <taxon>Gammaproteobacteria</taxon>
        <taxon>Thiotrichales</taxon>
        <taxon>Francisellaceae</taxon>
        <taxon>Francisella</taxon>
    </lineage>
</organism>
<reference evidence="2" key="1">
    <citation type="submission" date="2014-10" db="EMBL/GenBank/DDBJ databases">
        <authorList>
            <person name="Kuske C.R."/>
            <person name="Challacombe J.F."/>
            <person name="Daligault H.E."/>
            <person name="Davenport K.W."/>
            <person name="Johnson S.L."/>
            <person name="Siddaramappa S."/>
            <person name="Petersen J.M."/>
        </authorList>
    </citation>
    <scope>NUCLEOTIDE SEQUENCE [LARGE SCALE GENOMIC DNA]</scope>
    <source>
        <strain evidence="2">CA97-1460</strain>
    </source>
</reference>
<dbReference type="OrthoDB" id="9885030at2"/>
<sequence length="103" mass="11708">MTQVSSDAISLQNSLSGFWIGPWGNRQNVKMFIVVTDDCLNGYYLLDGEKHAFTGHIIINKDHTKIVFAPPMSHDSGGVYNHKSKELELFCGDRRYIYKKTVI</sequence>
<dbReference type="AlphaFoldDB" id="A0A1J0KUT1"/>
<gene>
    <name evidence="1" type="ORF">KX01_449</name>
</gene>
<evidence type="ECO:0000313" key="2">
    <source>
        <dbReference type="Proteomes" id="UP000182521"/>
    </source>
</evidence>
<evidence type="ECO:0000313" key="1">
    <source>
        <dbReference type="EMBL" id="APC97390.1"/>
    </source>
</evidence>
<dbReference type="KEGG" id="frc:KX01_449"/>
<dbReference type="STRING" id="1542390.KX01_449"/>
<proteinExistence type="predicted"/>
<protein>
    <submittedName>
        <fullName evidence="1">Uncharacterized protein</fullName>
    </submittedName>
</protein>
<dbReference type="RefSeq" id="WP_071663439.1">
    <property type="nucleotide sequence ID" value="NZ_CP009654.1"/>
</dbReference>
<dbReference type="Proteomes" id="UP000182521">
    <property type="component" value="Chromosome"/>
</dbReference>
<name>A0A1J0KUT1_9GAMM</name>
<dbReference type="EMBL" id="CP009654">
    <property type="protein sequence ID" value="APC97390.1"/>
    <property type="molecule type" value="Genomic_DNA"/>
</dbReference>
<accession>A0A1J0KUT1</accession>